<dbReference type="KEGG" id="pmar:B0X71_12550"/>
<gene>
    <name evidence="2" type="ORF">B0X71_12550</name>
</gene>
<feature type="transmembrane region" description="Helical" evidence="1">
    <location>
        <begin position="7"/>
        <end position="24"/>
    </location>
</feature>
<keyword evidence="3" id="KW-1185">Reference proteome</keyword>
<keyword evidence="1" id="KW-0812">Transmembrane</keyword>
<feature type="transmembrane region" description="Helical" evidence="1">
    <location>
        <begin position="53"/>
        <end position="73"/>
    </location>
</feature>
<accession>A0A1Q2L0A8</accession>
<dbReference type="AlphaFoldDB" id="A0A1Q2L0A8"/>
<feature type="transmembrane region" description="Helical" evidence="1">
    <location>
        <begin position="85"/>
        <end position="107"/>
    </location>
</feature>
<evidence type="ECO:0000313" key="2">
    <source>
        <dbReference type="EMBL" id="AQQ53836.1"/>
    </source>
</evidence>
<dbReference type="OrthoDB" id="1443299at2"/>
<reference evidence="2 3" key="1">
    <citation type="submission" date="2017-02" db="EMBL/GenBank/DDBJ databases">
        <title>The complete genomic sequence of a novel cold adapted crude oil-degrading bacterium Planococcus qaidamina Y42.</title>
        <authorList>
            <person name="Yang R."/>
        </authorList>
    </citation>
    <scope>NUCLEOTIDE SEQUENCE [LARGE SCALE GENOMIC DNA]</scope>
    <source>
        <strain evidence="2 3">Y42</strain>
    </source>
</reference>
<keyword evidence="1" id="KW-1133">Transmembrane helix</keyword>
<evidence type="ECO:0000313" key="3">
    <source>
        <dbReference type="Proteomes" id="UP000188184"/>
    </source>
</evidence>
<dbReference type="RefSeq" id="WP_077589735.1">
    <property type="nucleotide sequence ID" value="NZ_CP019640.1"/>
</dbReference>
<feature type="transmembrane region" description="Helical" evidence="1">
    <location>
        <begin position="119"/>
        <end position="140"/>
    </location>
</feature>
<proteinExistence type="predicted"/>
<evidence type="ECO:0000256" key="1">
    <source>
        <dbReference type="SAM" id="Phobius"/>
    </source>
</evidence>
<evidence type="ECO:0008006" key="4">
    <source>
        <dbReference type="Google" id="ProtNLM"/>
    </source>
</evidence>
<name>A0A1Q2L0A8_9BACL</name>
<dbReference type="Proteomes" id="UP000188184">
    <property type="component" value="Chromosome"/>
</dbReference>
<protein>
    <recommendedName>
        <fullName evidence="4">DUF1440 domain-containing protein</fullName>
    </recommendedName>
</protein>
<dbReference type="EMBL" id="CP019640">
    <property type="protein sequence ID" value="AQQ53836.1"/>
    <property type="molecule type" value="Genomic_DNA"/>
</dbReference>
<keyword evidence="1" id="KW-0472">Membrane</keyword>
<sequence>MKLLKGIWIGFWSGFILAGVLRWLEALTGKQVYSLLLNIDFLPFVTSGDWSETGLFVLHIGLSVVIGIVYVFLAKRQRYTFGQLFLISFLVGLPFFLLYFPLAALAVEPLVSPLDLNAFLYWTFGHFTFILALPVLYKLFERENAASQ</sequence>
<organism evidence="2 3">
    <name type="scientific">Planococcus lenghuensis</name>
    <dbReference type="NCBI Taxonomy" id="2213202"/>
    <lineage>
        <taxon>Bacteria</taxon>
        <taxon>Bacillati</taxon>
        <taxon>Bacillota</taxon>
        <taxon>Bacilli</taxon>
        <taxon>Bacillales</taxon>
        <taxon>Caryophanaceae</taxon>
        <taxon>Planococcus</taxon>
    </lineage>
</organism>